<reference evidence="4" key="2">
    <citation type="submission" date="2012-11" db="EMBL/GenBank/DDBJ databases">
        <authorList>
            <person name="Kuo A."/>
            <person name="Curtis B.A."/>
            <person name="Tanifuji G."/>
            <person name="Burki F."/>
            <person name="Gruber A."/>
            <person name="Irimia M."/>
            <person name="Maruyama S."/>
            <person name="Arias M.C."/>
            <person name="Ball S.G."/>
            <person name="Gile G.H."/>
            <person name="Hirakawa Y."/>
            <person name="Hopkins J.F."/>
            <person name="Rensing S.A."/>
            <person name="Schmutz J."/>
            <person name="Symeonidi A."/>
            <person name="Elias M."/>
            <person name="Eveleigh R.J."/>
            <person name="Herman E.K."/>
            <person name="Klute M.J."/>
            <person name="Nakayama T."/>
            <person name="Obornik M."/>
            <person name="Reyes-Prieto A."/>
            <person name="Armbrust E.V."/>
            <person name="Aves S.J."/>
            <person name="Beiko R.G."/>
            <person name="Coutinho P."/>
            <person name="Dacks J.B."/>
            <person name="Durnford D.G."/>
            <person name="Fast N.M."/>
            <person name="Green B.R."/>
            <person name="Grisdale C."/>
            <person name="Hempe F."/>
            <person name="Henrissat B."/>
            <person name="Hoppner M.P."/>
            <person name="Ishida K.-I."/>
            <person name="Kim E."/>
            <person name="Koreny L."/>
            <person name="Kroth P.G."/>
            <person name="Liu Y."/>
            <person name="Malik S.-B."/>
            <person name="Maier U.G."/>
            <person name="McRose D."/>
            <person name="Mock T."/>
            <person name="Neilson J.A."/>
            <person name="Onodera N.T."/>
            <person name="Poole A.M."/>
            <person name="Pritham E.J."/>
            <person name="Richards T.A."/>
            <person name="Rocap G."/>
            <person name="Roy S.W."/>
            <person name="Sarai C."/>
            <person name="Schaack S."/>
            <person name="Shirato S."/>
            <person name="Slamovits C.H."/>
            <person name="Spencer D.F."/>
            <person name="Suzuki S."/>
            <person name="Worden A.Z."/>
            <person name="Zauner S."/>
            <person name="Barry K."/>
            <person name="Bell C."/>
            <person name="Bharti A.K."/>
            <person name="Crow J.A."/>
            <person name="Grimwood J."/>
            <person name="Kramer R."/>
            <person name="Lindquist E."/>
            <person name="Lucas S."/>
            <person name="Salamov A."/>
            <person name="McFadden G.I."/>
            <person name="Lane C.E."/>
            <person name="Keeling P.J."/>
            <person name="Gray M.W."/>
            <person name="Grigoriev I.V."/>
            <person name="Archibald J.M."/>
        </authorList>
    </citation>
    <scope>NUCLEOTIDE SEQUENCE</scope>
    <source>
        <strain evidence="4">CCMP2712</strain>
    </source>
</reference>
<dbReference type="EnsemblProtists" id="EKX52259">
    <property type="protein sequence ID" value="EKX52259"/>
    <property type="gene ID" value="GUITHDRAFT_102161"/>
</dbReference>
<organism evidence="2">
    <name type="scientific">Guillardia theta (strain CCMP2712)</name>
    <name type="common">Cryptophyte</name>
    <dbReference type="NCBI Taxonomy" id="905079"/>
    <lineage>
        <taxon>Eukaryota</taxon>
        <taxon>Cryptophyceae</taxon>
        <taxon>Pyrenomonadales</taxon>
        <taxon>Geminigeraceae</taxon>
        <taxon>Guillardia</taxon>
    </lineage>
</organism>
<feature type="coiled-coil region" evidence="1">
    <location>
        <begin position="89"/>
        <end position="140"/>
    </location>
</feature>
<dbReference type="Proteomes" id="UP000011087">
    <property type="component" value="Unassembled WGS sequence"/>
</dbReference>
<dbReference type="KEGG" id="gtt:GUITHDRAFT_102161"/>
<dbReference type="GeneID" id="17308741"/>
<protein>
    <submittedName>
        <fullName evidence="2 3">Uncharacterized protein</fullName>
    </submittedName>
</protein>
<dbReference type="AlphaFoldDB" id="L1JVB6"/>
<reference evidence="3" key="3">
    <citation type="submission" date="2015-06" db="UniProtKB">
        <authorList>
            <consortium name="EnsemblProtists"/>
        </authorList>
    </citation>
    <scope>IDENTIFICATION</scope>
</reference>
<keyword evidence="4" id="KW-1185">Reference proteome</keyword>
<name>L1JVB6_GUITC</name>
<accession>L1JVB6</accession>
<dbReference type="EMBL" id="JH992973">
    <property type="protein sequence ID" value="EKX52259.1"/>
    <property type="molecule type" value="Genomic_DNA"/>
</dbReference>
<dbReference type="RefSeq" id="XP_005839239.1">
    <property type="nucleotide sequence ID" value="XM_005839182.1"/>
</dbReference>
<gene>
    <name evidence="2" type="ORF">GUITHDRAFT_102161</name>
</gene>
<evidence type="ECO:0000313" key="2">
    <source>
        <dbReference type="EMBL" id="EKX52259.1"/>
    </source>
</evidence>
<evidence type="ECO:0000256" key="1">
    <source>
        <dbReference type="SAM" id="Coils"/>
    </source>
</evidence>
<keyword evidence="1" id="KW-0175">Coiled coil</keyword>
<dbReference type="HOGENOM" id="CLU_919659_0_0_1"/>
<proteinExistence type="predicted"/>
<evidence type="ECO:0000313" key="4">
    <source>
        <dbReference type="Proteomes" id="UP000011087"/>
    </source>
</evidence>
<evidence type="ECO:0000313" key="3">
    <source>
        <dbReference type="EnsemblProtists" id="EKX52259"/>
    </source>
</evidence>
<sequence length="303" mass="33055">MTMSRAKFKYFDPVTSENLNAFSGDFGSIYRDYSIDPVIEEDVVRDSSNKILYKKDESGNNLKDEQGKPIPETCDSRFSQLGEPAGSLRKAMEDAVEAEKKAYLAAENALNEAKNLQDAALDSEKRADKMQDDLKLMEEQLSLRQLMMNAGQTPGDNSAVDFKNAKTQSQQAAKDAGAAASKAVLALANANKLQSAARKATMDRIEKTSVFLTASYDAAVSGDCRWYANALQKETEIIGNFADSIRYAPRAQVIGSEMDGITGRIDGMGLAGMPYGQVPLEMYQQGAAYPMGYVYEMPPGVPV</sequence>
<reference evidence="2 4" key="1">
    <citation type="journal article" date="2012" name="Nature">
        <title>Algal genomes reveal evolutionary mosaicism and the fate of nucleomorphs.</title>
        <authorList>
            <consortium name="DOE Joint Genome Institute"/>
            <person name="Curtis B.A."/>
            <person name="Tanifuji G."/>
            <person name="Burki F."/>
            <person name="Gruber A."/>
            <person name="Irimia M."/>
            <person name="Maruyama S."/>
            <person name="Arias M.C."/>
            <person name="Ball S.G."/>
            <person name="Gile G.H."/>
            <person name="Hirakawa Y."/>
            <person name="Hopkins J.F."/>
            <person name="Kuo A."/>
            <person name="Rensing S.A."/>
            <person name="Schmutz J."/>
            <person name="Symeonidi A."/>
            <person name="Elias M."/>
            <person name="Eveleigh R.J."/>
            <person name="Herman E.K."/>
            <person name="Klute M.J."/>
            <person name="Nakayama T."/>
            <person name="Obornik M."/>
            <person name="Reyes-Prieto A."/>
            <person name="Armbrust E.V."/>
            <person name="Aves S.J."/>
            <person name="Beiko R.G."/>
            <person name="Coutinho P."/>
            <person name="Dacks J.B."/>
            <person name="Durnford D.G."/>
            <person name="Fast N.M."/>
            <person name="Green B.R."/>
            <person name="Grisdale C.J."/>
            <person name="Hempel F."/>
            <person name="Henrissat B."/>
            <person name="Hoppner M.P."/>
            <person name="Ishida K."/>
            <person name="Kim E."/>
            <person name="Koreny L."/>
            <person name="Kroth P.G."/>
            <person name="Liu Y."/>
            <person name="Malik S.B."/>
            <person name="Maier U.G."/>
            <person name="McRose D."/>
            <person name="Mock T."/>
            <person name="Neilson J.A."/>
            <person name="Onodera N.T."/>
            <person name="Poole A.M."/>
            <person name="Pritham E.J."/>
            <person name="Richards T.A."/>
            <person name="Rocap G."/>
            <person name="Roy S.W."/>
            <person name="Sarai C."/>
            <person name="Schaack S."/>
            <person name="Shirato S."/>
            <person name="Slamovits C.H."/>
            <person name="Spencer D.F."/>
            <person name="Suzuki S."/>
            <person name="Worden A.Z."/>
            <person name="Zauner S."/>
            <person name="Barry K."/>
            <person name="Bell C."/>
            <person name="Bharti A.K."/>
            <person name="Crow J.A."/>
            <person name="Grimwood J."/>
            <person name="Kramer R."/>
            <person name="Lindquist E."/>
            <person name="Lucas S."/>
            <person name="Salamov A."/>
            <person name="McFadden G.I."/>
            <person name="Lane C.E."/>
            <person name="Keeling P.J."/>
            <person name="Gray M.W."/>
            <person name="Grigoriev I.V."/>
            <person name="Archibald J.M."/>
        </authorList>
    </citation>
    <scope>NUCLEOTIDE SEQUENCE</scope>
    <source>
        <strain evidence="2 4">CCMP2712</strain>
    </source>
</reference>
<dbReference type="PaxDb" id="55529-EKX52259"/>